<dbReference type="EMBL" id="REGN01010213">
    <property type="protein sequence ID" value="RMZ99456.1"/>
    <property type="molecule type" value="Genomic_DNA"/>
</dbReference>
<evidence type="ECO:0000259" key="3">
    <source>
        <dbReference type="Pfam" id="PF11838"/>
    </source>
</evidence>
<organism evidence="4 5">
    <name type="scientific">Brachionus plicatilis</name>
    <name type="common">Marine rotifer</name>
    <name type="synonym">Brachionus muelleri</name>
    <dbReference type="NCBI Taxonomy" id="10195"/>
    <lineage>
        <taxon>Eukaryota</taxon>
        <taxon>Metazoa</taxon>
        <taxon>Spiralia</taxon>
        <taxon>Gnathifera</taxon>
        <taxon>Rotifera</taxon>
        <taxon>Eurotatoria</taxon>
        <taxon>Monogononta</taxon>
        <taxon>Pseudotrocha</taxon>
        <taxon>Ploima</taxon>
        <taxon>Brachionidae</taxon>
        <taxon>Brachionus</taxon>
    </lineage>
</organism>
<name>A0A3M7PK08_BRAPC</name>
<dbReference type="GO" id="GO:0006508">
    <property type="term" value="P:proteolysis"/>
    <property type="evidence" value="ECO:0007669"/>
    <property type="project" value="TreeGrafter"/>
</dbReference>
<comment type="caution">
    <text evidence="4">The sequence shown here is derived from an EMBL/GenBank/DDBJ whole genome shotgun (WGS) entry which is preliminary data.</text>
</comment>
<comment type="similarity">
    <text evidence="1">Belongs to the peptidase M1 family.</text>
</comment>
<feature type="domain" description="ERAP1-like C-terminal" evidence="3">
    <location>
        <begin position="132"/>
        <end position="444"/>
    </location>
</feature>
<dbReference type="GO" id="GO:0042277">
    <property type="term" value="F:peptide binding"/>
    <property type="evidence" value="ECO:0007669"/>
    <property type="project" value="TreeGrafter"/>
</dbReference>
<gene>
    <name evidence="4" type="ORF">BpHYR1_038935</name>
</gene>
<keyword evidence="2 4" id="KW-0378">Hydrolase</keyword>
<evidence type="ECO:0000313" key="4">
    <source>
        <dbReference type="EMBL" id="RMZ99456.1"/>
    </source>
</evidence>
<dbReference type="Gene3D" id="2.60.40.1910">
    <property type="match status" value="1"/>
</dbReference>
<dbReference type="Gene3D" id="1.25.50.20">
    <property type="match status" value="1"/>
</dbReference>
<keyword evidence="5" id="KW-1185">Reference proteome</keyword>
<evidence type="ECO:0000256" key="1">
    <source>
        <dbReference type="ARBA" id="ARBA00010136"/>
    </source>
</evidence>
<dbReference type="STRING" id="10195.A0A3M7PK08"/>
<dbReference type="OrthoDB" id="10022107at2759"/>
<dbReference type="InterPro" id="IPR050344">
    <property type="entry name" value="Peptidase_M1_aminopeptidases"/>
</dbReference>
<reference evidence="4 5" key="1">
    <citation type="journal article" date="2018" name="Sci. Rep.">
        <title>Genomic signatures of local adaptation to the degree of environmental predictability in rotifers.</title>
        <authorList>
            <person name="Franch-Gras L."/>
            <person name="Hahn C."/>
            <person name="Garcia-Roger E.M."/>
            <person name="Carmona M.J."/>
            <person name="Serra M."/>
            <person name="Gomez A."/>
        </authorList>
    </citation>
    <scope>NUCLEOTIDE SEQUENCE [LARGE SCALE GENOMIC DNA]</scope>
    <source>
        <strain evidence="4">HYR1</strain>
    </source>
</reference>
<sequence length="471" mass="55852">YLEANSWGTGSSQLFFSQLGKIGPWQATDFADRWFRQPNYPVLEISILNSSNQNFYLNVQQSRFINTNDSVFGSESIYPSPYNWTWYIPLNCIFFVNGSSIHQQKFYIGTQKYSELIDDGKTEYDFFHCDINFSGYFSLNYPHENWIAISEALNDQESVFIPVDRSNIIHNLFMNAFTSRLPYKELTQTLIYLIAEREYLPWKTVNFHLSQMISILEYKEPFFEVASYFDYFLRTIENEVDLWNPGGNHVEELYKETILKTACLLQDSFCLKNASFLWEKYRPYLTDTMVNNTFPSYVKKLVFNYHLQNTYFAEDWNLVYSEYSKIDDLSEREKLLEALTYTRLPWFLEIYLQRLEDDLINFFDKIKFLSKNCLGREYAWNYIRANYDNLLEEFGLDDPRLGQMVIDVSSTFETESLNYELLNFITSTPNGASLNARYRALEKVSINLLWLRKKSQEIMEAFGSPRKNIFI</sequence>
<evidence type="ECO:0000256" key="2">
    <source>
        <dbReference type="ARBA" id="ARBA00022438"/>
    </source>
</evidence>
<dbReference type="GO" id="GO:0008270">
    <property type="term" value="F:zinc ion binding"/>
    <property type="evidence" value="ECO:0007669"/>
    <property type="project" value="TreeGrafter"/>
</dbReference>
<dbReference type="GO" id="GO:0070006">
    <property type="term" value="F:metalloaminopeptidase activity"/>
    <property type="evidence" value="ECO:0007669"/>
    <property type="project" value="TreeGrafter"/>
</dbReference>
<accession>A0A3M7PK08</accession>
<dbReference type="Proteomes" id="UP000276133">
    <property type="component" value="Unassembled WGS sequence"/>
</dbReference>
<proteinExistence type="inferred from homology"/>
<dbReference type="GO" id="GO:0016020">
    <property type="term" value="C:membrane"/>
    <property type="evidence" value="ECO:0007669"/>
    <property type="project" value="TreeGrafter"/>
</dbReference>
<protein>
    <submittedName>
        <fullName evidence="4">Glutamyl aminopeptidase</fullName>
    </submittedName>
</protein>
<dbReference type="GO" id="GO:0005737">
    <property type="term" value="C:cytoplasm"/>
    <property type="evidence" value="ECO:0007669"/>
    <property type="project" value="TreeGrafter"/>
</dbReference>
<dbReference type="PANTHER" id="PTHR11533:SF276">
    <property type="entry name" value="GLUTAMYL AMINOPEPTIDASE"/>
    <property type="match status" value="1"/>
</dbReference>
<dbReference type="PANTHER" id="PTHR11533">
    <property type="entry name" value="PROTEASE M1 ZINC METALLOPROTEASE"/>
    <property type="match status" value="1"/>
</dbReference>
<dbReference type="Pfam" id="PF11838">
    <property type="entry name" value="ERAP1_C"/>
    <property type="match status" value="1"/>
</dbReference>
<dbReference type="AlphaFoldDB" id="A0A3M7PK08"/>
<feature type="non-terminal residue" evidence="4">
    <location>
        <position position="1"/>
    </location>
</feature>
<dbReference type="GO" id="GO:0005615">
    <property type="term" value="C:extracellular space"/>
    <property type="evidence" value="ECO:0007669"/>
    <property type="project" value="TreeGrafter"/>
</dbReference>
<dbReference type="InterPro" id="IPR024571">
    <property type="entry name" value="ERAP1-like_C_dom"/>
</dbReference>
<keyword evidence="2 4" id="KW-0645">Protease</keyword>
<dbReference type="GO" id="GO:0043171">
    <property type="term" value="P:peptide catabolic process"/>
    <property type="evidence" value="ECO:0007669"/>
    <property type="project" value="TreeGrafter"/>
</dbReference>
<evidence type="ECO:0000313" key="5">
    <source>
        <dbReference type="Proteomes" id="UP000276133"/>
    </source>
</evidence>
<keyword evidence="2 4" id="KW-0031">Aminopeptidase</keyword>